<feature type="domain" description="GFO/IDH/MocA-like oxidoreductase" evidence="3">
    <location>
        <begin position="142"/>
        <end position="265"/>
    </location>
</feature>
<dbReference type="Pfam" id="PF22725">
    <property type="entry name" value="GFO_IDH_MocA_C3"/>
    <property type="match status" value="1"/>
</dbReference>
<proteinExistence type="predicted"/>
<accession>A0A1H1S2M9</accession>
<evidence type="ECO:0000259" key="2">
    <source>
        <dbReference type="Pfam" id="PF01408"/>
    </source>
</evidence>
<organism evidence="4 5">
    <name type="scientific">Actinopolymorpha singaporensis</name>
    <dbReference type="NCBI Taxonomy" id="117157"/>
    <lineage>
        <taxon>Bacteria</taxon>
        <taxon>Bacillati</taxon>
        <taxon>Actinomycetota</taxon>
        <taxon>Actinomycetes</taxon>
        <taxon>Propionibacteriales</taxon>
        <taxon>Actinopolymorphaceae</taxon>
        <taxon>Actinopolymorpha</taxon>
    </lineage>
</organism>
<gene>
    <name evidence="4" type="ORF">SAMN04489717_2637</name>
</gene>
<dbReference type="Proteomes" id="UP000198983">
    <property type="component" value="Chromosome I"/>
</dbReference>
<dbReference type="AlphaFoldDB" id="A0A1H1S2M9"/>
<dbReference type="InterPro" id="IPR000683">
    <property type="entry name" value="Gfo/Idh/MocA-like_OxRdtase_N"/>
</dbReference>
<dbReference type="Gene3D" id="3.40.50.720">
    <property type="entry name" value="NAD(P)-binding Rossmann-like Domain"/>
    <property type="match status" value="1"/>
</dbReference>
<feature type="region of interest" description="Disordered" evidence="1">
    <location>
        <begin position="337"/>
        <end position="359"/>
    </location>
</feature>
<evidence type="ECO:0000313" key="5">
    <source>
        <dbReference type="Proteomes" id="UP000198983"/>
    </source>
</evidence>
<evidence type="ECO:0000256" key="1">
    <source>
        <dbReference type="SAM" id="MobiDB-lite"/>
    </source>
</evidence>
<dbReference type="InterPro" id="IPR055170">
    <property type="entry name" value="GFO_IDH_MocA-like_dom"/>
</dbReference>
<dbReference type="EMBL" id="LT629732">
    <property type="protein sequence ID" value="SDS42026.1"/>
    <property type="molecule type" value="Genomic_DNA"/>
</dbReference>
<dbReference type="PANTHER" id="PTHR43377:SF1">
    <property type="entry name" value="BILIVERDIN REDUCTASE A"/>
    <property type="match status" value="1"/>
</dbReference>
<dbReference type="Pfam" id="PF01408">
    <property type="entry name" value="GFO_IDH_MocA"/>
    <property type="match status" value="1"/>
</dbReference>
<dbReference type="STRING" id="117157.SAMN04489717_2637"/>
<feature type="compositionally biased region" description="Basic and acidic residues" evidence="1">
    <location>
        <begin position="339"/>
        <end position="349"/>
    </location>
</feature>
<name>A0A1H1S2M9_9ACTN</name>
<dbReference type="SUPFAM" id="SSF55347">
    <property type="entry name" value="Glyceraldehyde-3-phosphate dehydrogenase-like, C-terminal domain"/>
    <property type="match status" value="1"/>
</dbReference>
<dbReference type="Gene3D" id="3.30.360.10">
    <property type="entry name" value="Dihydrodipicolinate Reductase, domain 2"/>
    <property type="match status" value="1"/>
</dbReference>
<dbReference type="OrthoDB" id="9792085at2"/>
<dbReference type="RefSeq" id="WP_092653637.1">
    <property type="nucleotide sequence ID" value="NZ_LT629732.1"/>
</dbReference>
<dbReference type="SUPFAM" id="SSF51735">
    <property type="entry name" value="NAD(P)-binding Rossmann-fold domains"/>
    <property type="match status" value="1"/>
</dbReference>
<dbReference type="InterPro" id="IPR036291">
    <property type="entry name" value="NAD(P)-bd_dom_sf"/>
</dbReference>
<evidence type="ECO:0000259" key="3">
    <source>
        <dbReference type="Pfam" id="PF22725"/>
    </source>
</evidence>
<dbReference type="PANTHER" id="PTHR43377">
    <property type="entry name" value="BILIVERDIN REDUCTASE A"/>
    <property type="match status" value="1"/>
</dbReference>
<dbReference type="GO" id="GO:0000166">
    <property type="term" value="F:nucleotide binding"/>
    <property type="evidence" value="ECO:0007669"/>
    <property type="project" value="InterPro"/>
</dbReference>
<feature type="domain" description="Gfo/Idh/MocA-like oxidoreductase N-terminal" evidence="2">
    <location>
        <begin position="5"/>
        <end position="124"/>
    </location>
</feature>
<sequence>MTKPRVGVVGTGWWASTAHLPALAAHQGSQLTAICEPKPERAREVAARFGVRHVFVDLADLLAADVVDGLVIATPHTTHHALARAALEAGVHVLVEKPLTTSAAEAFELVDLAESRGLQLTVGYTYHHTPAAAFVRDAVREEIGELVCVAAQFNSATQSLFGGGEDPADADVPHPTTYADPASSGGGQGHTQVTHLMGAVIWATGREVEEVFCYQDDRGLPVDLVDVMAFRFAGGGLGTVTSTGTAVDGQPPRHRIHYDGTRGTAFHDLATGAATLVRAGGQRVECPAPSEGPAYPTGAPARAFAELLAGRGANRAPGDLAAATVAFLDAAYRSAATGRAERVPRRGEACRSLAQRTDR</sequence>
<dbReference type="InterPro" id="IPR051450">
    <property type="entry name" value="Gfo/Idh/MocA_Oxidoreductases"/>
</dbReference>
<protein>
    <submittedName>
        <fullName evidence="4">Predicted dehydrogenase</fullName>
    </submittedName>
</protein>
<reference evidence="4 5" key="1">
    <citation type="submission" date="2016-10" db="EMBL/GenBank/DDBJ databases">
        <authorList>
            <person name="de Groot N.N."/>
        </authorList>
    </citation>
    <scope>NUCLEOTIDE SEQUENCE [LARGE SCALE GENOMIC DNA]</scope>
    <source>
        <strain evidence="4 5">DSM 22024</strain>
    </source>
</reference>
<evidence type="ECO:0000313" key="4">
    <source>
        <dbReference type="EMBL" id="SDS42026.1"/>
    </source>
</evidence>
<keyword evidence="5" id="KW-1185">Reference proteome</keyword>